<organism evidence="1 3">
    <name type="scientific">Sulfodiicoccus acidiphilus</name>
    <dbReference type="NCBI Taxonomy" id="1670455"/>
    <lineage>
        <taxon>Archaea</taxon>
        <taxon>Thermoproteota</taxon>
        <taxon>Thermoprotei</taxon>
        <taxon>Sulfolobales</taxon>
        <taxon>Sulfolobaceae</taxon>
        <taxon>Sulfodiicoccus</taxon>
    </lineage>
</organism>
<reference evidence="1" key="3">
    <citation type="journal article" date="2019" name="BMC Res. Notes">
        <title>Complete genome sequence of the Sulfodiicoccus acidiphilus strain HS-1T, the first crenarchaeon that lacks polB3, isolated from an acidic hot spring in Ohwaku-dani, Hakone, Japan.</title>
        <authorList>
            <person name="Sakai H.D."/>
            <person name="Kurosawa N."/>
        </authorList>
    </citation>
    <scope>NUCLEOTIDE SEQUENCE</scope>
    <source>
        <strain evidence="1">HS-1</strain>
    </source>
</reference>
<keyword evidence="3" id="KW-1185">Reference proteome</keyword>
<reference evidence="2" key="1">
    <citation type="journal article" date="2014" name="Int. J. Syst. Evol. Microbiol.">
        <title>Complete genome sequence of Corynebacterium casei LMG S-19264T (=DSM 44701T), isolated from a smear-ripened cheese.</title>
        <authorList>
            <consortium name="US DOE Joint Genome Institute (JGI-PGF)"/>
            <person name="Walter F."/>
            <person name="Albersmeier A."/>
            <person name="Kalinowski J."/>
            <person name="Ruckert C."/>
        </authorList>
    </citation>
    <scope>NUCLEOTIDE SEQUENCE</scope>
    <source>
        <strain evidence="2">JCM 31740</strain>
    </source>
</reference>
<protein>
    <recommendedName>
        <fullName evidence="4">PIN domain-containing protein</fullName>
    </recommendedName>
</protein>
<sequence>MRRKVVVSPSAYRDIEELAEDSAYELIVTTTGLSYAMRNGLPINYILDTCSIRSFGHKVPPMEGLPVHEWEALLLARDLNALLLTKDSKAAEEAVKLGVELMQRRT</sequence>
<dbReference type="Proteomes" id="UP000616143">
    <property type="component" value="Unassembled WGS sequence"/>
</dbReference>
<dbReference type="OrthoDB" id="39195at2157"/>
<evidence type="ECO:0000313" key="1">
    <source>
        <dbReference type="EMBL" id="BBD71716.1"/>
    </source>
</evidence>
<dbReference type="GeneID" id="38665596"/>
<reference evidence="2" key="4">
    <citation type="submission" date="2020-09" db="EMBL/GenBank/DDBJ databases">
        <authorList>
            <person name="Sun Q."/>
            <person name="Ohkuma M."/>
        </authorList>
    </citation>
    <scope>NUCLEOTIDE SEQUENCE</scope>
    <source>
        <strain evidence="2">JCM 31740</strain>
    </source>
</reference>
<evidence type="ECO:0000313" key="2">
    <source>
        <dbReference type="EMBL" id="GGT86392.1"/>
    </source>
</evidence>
<accession>A0A348B0L4</accession>
<reference evidence="3" key="2">
    <citation type="submission" date="2018-04" db="EMBL/GenBank/DDBJ databases">
        <title>Complete genome sequence of Sulfodiicoccus acidiphilus strain HS-1.</title>
        <authorList>
            <person name="Sakai H.D."/>
            <person name="Kurosawa N."/>
        </authorList>
    </citation>
    <scope>NUCLEOTIDE SEQUENCE [LARGE SCALE GENOMIC DNA]</scope>
    <source>
        <strain evidence="3">HS-1</strain>
    </source>
</reference>
<dbReference type="Proteomes" id="UP000276741">
    <property type="component" value="Chromosome"/>
</dbReference>
<name>A0A348B0L4_9CREN</name>
<dbReference type="Gene3D" id="3.40.50.1010">
    <property type="entry name" value="5'-nuclease"/>
    <property type="match status" value="1"/>
</dbReference>
<dbReference type="KEGG" id="sacd:HS1genome_0105"/>
<evidence type="ECO:0000313" key="3">
    <source>
        <dbReference type="Proteomes" id="UP000276741"/>
    </source>
</evidence>
<dbReference type="EMBL" id="AP018553">
    <property type="protein sequence ID" value="BBD71716.1"/>
    <property type="molecule type" value="Genomic_DNA"/>
</dbReference>
<proteinExistence type="predicted"/>
<gene>
    <name evidence="2" type="ORF">GCM10007116_00410</name>
    <name evidence="1" type="ORF">HS1genome_0105</name>
</gene>
<dbReference type="EMBL" id="BMQS01000001">
    <property type="protein sequence ID" value="GGT86392.1"/>
    <property type="molecule type" value="Genomic_DNA"/>
</dbReference>
<dbReference type="RefSeq" id="WP_126449048.1">
    <property type="nucleotide sequence ID" value="NZ_AP018553.1"/>
</dbReference>
<evidence type="ECO:0008006" key="4">
    <source>
        <dbReference type="Google" id="ProtNLM"/>
    </source>
</evidence>
<dbReference type="AlphaFoldDB" id="A0A348B0L4"/>